<dbReference type="EMBL" id="QWIO01000482">
    <property type="protein sequence ID" value="RMY95831.1"/>
    <property type="molecule type" value="Genomic_DNA"/>
</dbReference>
<evidence type="ECO:0000256" key="2">
    <source>
        <dbReference type="ARBA" id="ARBA00022679"/>
    </source>
</evidence>
<sequence length="174" mass="19549">MAKGDQNTTAAWQSLNLCLPTRTHDEDYWWQKSGPQLAALVEVAGYPLAKQYEALLFHSHWMLTRQWKSLLQPGGTLIEYSWNPPDIRYNIEPIGPLAGTKVGPLNQHALREMLHRLADQVPNVDLTCCGYFFSTLFDHDLSKYVVGPAAGKRPTTSGVIAAKFLESGTRFKTF</sequence>
<name>A0A3M7G5B1_HORWE</name>
<evidence type="ECO:0000313" key="3">
    <source>
        <dbReference type="EMBL" id="RMY95831.1"/>
    </source>
</evidence>
<reference evidence="3 4" key="1">
    <citation type="journal article" date="2018" name="BMC Genomics">
        <title>Genomic evidence for intraspecific hybridization in a clonal and extremely halotolerant yeast.</title>
        <authorList>
            <person name="Gostincar C."/>
            <person name="Stajich J.E."/>
            <person name="Zupancic J."/>
            <person name="Zalar P."/>
            <person name="Gunde-Cimerman N."/>
        </authorList>
    </citation>
    <scope>NUCLEOTIDE SEQUENCE [LARGE SCALE GENOMIC DNA]</scope>
    <source>
        <strain evidence="3 4">EXF-10513</strain>
    </source>
</reference>
<dbReference type="GO" id="GO:0009820">
    <property type="term" value="P:alkaloid metabolic process"/>
    <property type="evidence" value="ECO:0007669"/>
    <property type="project" value="InterPro"/>
</dbReference>
<accession>A0A3M7G5B1</accession>
<gene>
    <name evidence="3" type="ORF">D0864_05261</name>
</gene>
<comment type="similarity">
    <text evidence="1">Belongs to the tryptophan dimethylallyltransferase family.</text>
</comment>
<dbReference type="PANTHER" id="PTHR40627:SF4">
    <property type="entry name" value="PRENYLTRANSFERASE ASQH1-RELATED"/>
    <property type="match status" value="1"/>
</dbReference>
<dbReference type="InterPro" id="IPR017795">
    <property type="entry name" value="ABBA_NscD-like"/>
</dbReference>
<dbReference type="PANTHER" id="PTHR40627">
    <property type="entry name" value="INDOLE PRENYLTRANSFERASE TDIB-RELATED"/>
    <property type="match status" value="1"/>
</dbReference>
<protein>
    <submittedName>
        <fullName evidence="3">Uncharacterized protein</fullName>
    </submittedName>
</protein>
<evidence type="ECO:0000313" key="4">
    <source>
        <dbReference type="Proteomes" id="UP000269539"/>
    </source>
</evidence>
<dbReference type="AlphaFoldDB" id="A0A3M7G5B1"/>
<evidence type="ECO:0000256" key="1">
    <source>
        <dbReference type="ARBA" id="ARBA00010209"/>
    </source>
</evidence>
<proteinExistence type="inferred from homology"/>
<dbReference type="Pfam" id="PF11991">
    <property type="entry name" value="Trp_DMAT"/>
    <property type="match status" value="1"/>
</dbReference>
<dbReference type="VEuPathDB" id="FungiDB:BTJ68_14490"/>
<dbReference type="Proteomes" id="UP000269539">
    <property type="component" value="Unassembled WGS sequence"/>
</dbReference>
<organism evidence="3 4">
    <name type="scientific">Hortaea werneckii</name>
    <name type="common">Black yeast</name>
    <name type="synonym">Cladosporium werneckii</name>
    <dbReference type="NCBI Taxonomy" id="91943"/>
    <lineage>
        <taxon>Eukaryota</taxon>
        <taxon>Fungi</taxon>
        <taxon>Dikarya</taxon>
        <taxon>Ascomycota</taxon>
        <taxon>Pezizomycotina</taxon>
        <taxon>Dothideomycetes</taxon>
        <taxon>Dothideomycetidae</taxon>
        <taxon>Mycosphaerellales</taxon>
        <taxon>Teratosphaeriaceae</taxon>
        <taxon>Hortaea</taxon>
    </lineage>
</organism>
<comment type="caution">
    <text evidence="3">The sequence shown here is derived from an EMBL/GenBank/DDBJ whole genome shotgun (WGS) entry which is preliminary data.</text>
</comment>
<dbReference type="GO" id="GO:0004659">
    <property type="term" value="F:prenyltransferase activity"/>
    <property type="evidence" value="ECO:0007669"/>
    <property type="project" value="TreeGrafter"/>
</dbReference>
<keyword evidence="2" id="KW-0808">Transferase</keyword>